<keyword evidence="3" id="KW-1185">Reference proteome</keyword>
<accession>V6LU66</accession>
<organism evidence="1">
    <name type="scientific">Spironucleus salmonicida</name>
    <dbReference type="NCBI Taxonomy" id="348837"/>
    <lineage>
        <taxon>Eukaryota</taxon>
        <taxon>Metamonada</taxon>
        <taxon>Diplomonadida</taxon>
        <taxon>Hexamitidae</taxon>
        <taxon>Hexamitinae</taxon>
        <taxon>Spironucleus</taxon>
    </lineage>
</organism>
<dbReference type="EMBL" id="AUWU02000009">
    <property type="protein sequence ID" value="KAH0569732.1"/>
    <property type="molecule type" value="Genomic_DNA"/>
</dbReference>
<dbReference type="VEuPathDB" id="GiardiaDB:SS50377_28691"/>
<evidence type="ECO:0000313" key="1">
    <source>
        <dbReference type="EMBL" id="EST44344.1"/>
    </source>
</evidence>
<gene>
    <name evidence="1" type="ORF">SS50377_15814</name>
    <name evidence="2" type="ORF">SS50377_28691</name>
</gene>
<name>V6LU66_9EUKA</name>
<dbReference type="Proteomes" id="UP000018208">
    <property type="component" value="Unassembled WGS sequence"/>
</dbReference>
<dbReference type="AlphaFoldDB" id="V6LU66"/>
<protein>
    <submittedName>
        <fullName evidence="1">Uncharacterized protein</fullName>
    </submittedName>
</protein>
<evidence type="ECO:0000313" key="2">
    <source>
        <dbReference type="EMBL" id="KAH0569732.1"/>
    </source>
</evidence>
<reference evidence="1 2" key="1">
    <citation type="journal article" date="2014" name="PLoS Genet.">
        <title>The Genome of Spironucleus salmonicida Highlights a Fish Pathogen Adapted to Fluctuating Environments.</title>
        <authorList>
            <person name="Xu F."/>
            <person name="Jerlstrom-Hultqvist J."/>
            <person name="Einarsson E."/>
            <person name="Astvaldsson A."/>
            <person name="Svard S.G."/>
            <person name="Andersson J.O."/>
        </authorList>
    </citation>
    <scope>NUCLEOTIDE SEQUENCE</scope>
    <source>
        <strain evidence="2">ATCC 50377</strain>
    </source>
</reference>
<sequence length="102" mass="11870">MTSLSIAEQMFKTSLSKVNVRSQKHQQMLPPMISQQEQHLYSYIQHIPNDFFKPQINSKGDSLELSKSCEIFLLNSKMRESADDTQARVQTIDRLLEDRLVK</sequence>
<evidence type="ECO:0000313" key="3">
    <source>
        <dbReference type="Proteomes" id="UP000018208"/>
    </source>
</evidence>
<proteinExistence type="predicted"/>
<reference evidence="2" key="2">
    <citation type="submission" date="2020-12" db="EMBL/GenBank/DDBJ databases">
        <title>New Spironucleus salmonicida genome in near-complete chromosomes.</title>
        <authorList>
            <person name="Xu F."/>
            <person name="Kurt Z."/>
            <person name="Jimenez-Gonzalez A."/>
            <person name="Astvaldsson A."/>
            <person name="Andersson J.O."/>
            <person name="Svard S.G."/>
        </authorList>
    </citation>
    <scope>NUCLEOTIDE SEQUENCE</scope>
    <source>
        <strain evidence="2">ATCC 50377</strain>
    </source>
</reference>
<dbReference type="EMBL" id="KI546118">
    <property type="protein sequence ID" value="EST44344.1"/>
    <property type="molecule type" value="Genomic_DNA"/>
</dbReference>